<dbReference type="AlphaFoldDB" id="A0AAJ5VU53"/>
<accession>A0AAJ5VU53</accession>
<name>A0AAJ5VU53_9HYPH</name>
<feature type="transmembrane region" description="Helical" evidence="1">
    <location>
        <begin position="6"/>
        <end position="28"/>
    </location>
</feature>
<protein>
    <submittedName>
        <fullName evidence="2">Uncharacterized protein</fullName>
    </submittedName>
</protein>
<evidence type="ECO:0000313" key="2">
    <source>
        <dbReference type="EMBL" id="WEK03528.1"/>
    </source>
</evidence>
<proteinExistence type="predicted"/>
<keyword evidence="1" id="KW-1133">Transmembrane helix</keyword>
<keyword evidence="1" id="KW-0812">Transmembrane</keyword>
<evidence type="ECO:0000313" key="3">
    <source>
        <dbReference type="Proteomes" id="UP001217476"/>
    </source>
</evidence>
<keyword evidence="1" id="KW-0472">Membrane</keyword>
<dbReference type="Proteomes" id="UP001217476">
    <property type="component" value="Chromosome"/>
</dbReference>
<sequence length="41" mass="4534">MITNLPTLAAVIGAYFGVFILAVGYAQWTTRGMDVYRAERP</sequence>
<evidence type="ECO:0000256" key="1">
    <source>
        <dbReference type="SAM" id="Phobius"/>
    </source>
</evidence>
<reference evidence="2" key="1">
    <citation type="submission" date="2023-03" db="EMBL/GenBank/DDBJ databases">
        <title>Andean soil-derived lignocellulolytic bacterial consortium as a source of novel taxa and putative plastic-active enzymes.</title>
        <authorList>
            <person name="Diaz-Garcia L."/>
            <person name="Chuvochina M."/>
            <person name="Feuerriegel G."/>
            <person name="Bunk B."/>
            <person name="Sproer C."/>
            <person name="Streit W.R."/>
            <person name="Rodriguez L.M."/>
            <person name="Overmann J."/>
            <person name="Jimenez D.J."/>
        </authorList>
    </citation>
    <scope>NUCLEOTIDE SEQUENCE</scope>
    <source>
        <strain evidence="2">MAG 4196</strain>
    </source>
</reference>
<gene>
    <name evidence="2" type="ORF">P0Y65_15180</name>
</gene>
<organism evidence="2 3">
    <name type="scientific">Candidatus Devosia phytovorans</name>
    <dbReference type="NCBI Taxonomy" id="3121372"/>
    <lineage>
        <taxon>Bacteria</taxon>
        <taxon>Pseudomonadati</taxon>
        <taxon>Pseudomonadota</taxon>
        <taxon>Alphaproteobacteria</taxon>
        <taxon>Hyphomicrobiales</taxon>
        <taxon>Devosiaceae</taxon>
        <taxon>Devosia</taxon>
    </lineage>
</organism>
<dbReference type="EMBL" id="CP119312">
    <property type="protein sequence ID" value="WEK03528.1"/>
    <property type="molecule type" value="Genomic_DNA"/>
</dbReference>